<protein>
    <submittedName>
        <fullName evidence="2">Uncharacterized protein</fullName>
    </submittedName>
</protein>
<comment type="caution">
    <text evidence="2">The sequence shown here is derived from an EMBL/GenBank/DDBJ whole genome shotgun (WGS) entry which is preliminary data.</text>
</comment>
<dbReference type="EMBL" id="JBHSJE010000004">
    <property type="protein sequence ID" value="MFC4980276.1"/>
    <property type="molecule type" value="Genomic_DNA"/>
</dbReference>
<feature type="transmembrane region" description="Helical" evidence="1">
    <location>
        <begin position="42"/>
        <end position="60"/>
    </location>
</feature>
<keyword evidence="1" id="KW-1133">Transmembrane helix</keyword>
<proteinExistence type="predicted"/>
<gene>
    <name evidence="2" type="ORF">ACFPL4_18275</name>
</gene>
<keyword evidence="3" id="KW-1185">Reference proteome</keyword>
<dbReference type="RefSeq" id="WP_033296660.1">
    <property type="nucleotide sequence ID" value="NZ_JBFAGR010000003.1"/>
</dbReference>
<sequence length="72" mass="7727">MPRKTSNSKAGLLLSLGSSAVAVVRAVKQVRRAGATQGKLTAAHTLAGVLPLVTSALLVLRRLRRHSRQHHR</sequence>
<keyword evidence="1" id="KW-0812">Transmembrane</keyword>
<dbReference type="Proteomes" id="UP001595908">
    <property type="component" value="Unassembled WGS sequence"/>
</dbReference>
<dbReference type="GeneID" id="31231083"/>
<organism evidence="2 3">
    <name type="scientific">Streptomyces atroolivaceus</name>
    <dbReference type="NCBI Taxonomy" id="66869"/>
    <lineage>
        <taxon>Bacteria</taxon>
        <taxon>Bacillati</taxon>
        <taxon>Actinomycetota</taxon>
        <taxon>Actinomycetes</taxon>
        <taxon>Kitasatosporales</taxon>
        <taxon>Streptomycetaceae</taxon>
        <taxon>Streptomyces</taxon>
    </lineage>
</organism>
<reference evidence="3" key="1">
    <citation type="journal article" date="2019" name="Int. J. Syst. Evol. Microbiol.">
        <title>The Global Catalogue of Microorganisms (GCM) 10K type strain sequencing project: providing services to taxonomists for standard genome sequencing and annotation.</title>
        <authorList>
            <consortium name="The Broad Institute Genomics Platform"/>
            <consortium name="The Broad Institute Genome Sequencing Center for Infectious Disease"/>
            <person name="Wu L."/>
            <person name="Ma J."/>
        </authorList>
    </citation>
    <scope>NUCLEOTIDE SEQUENCE [LARGE SCALE GENOMIC DNA]</scope>
    <source>
        <strain evidence="3">ICMP 257</strain>
    </source>
</reference>
<evidence type="ECO:0000256" key="1">
    <source>
        <dbReference type="SAM" id="Phobius"/>
    </source>
</evidence>
<evidence type="ECO:0000313" key="2">
    <source>
        <dbReference type="EMBL" id="MFC4980276.1"/>
    </source>
</evidence>
<name>A0ABV9V9F9_STRAZ</name>
<keyword evidence="1" id="KW-0472">Membrane</keyword>
<accession>A0ABV9V9F9</accession>
<evidence type="ECO:0000313" key="3">
    <source>
        <dbReference type="Proteomes" id="UP001595908"/>
    </source>
</evidence>